<dbReference type="VEuPathDB" id="TrichDB:TVAG_353490"/>
<dbReference type="EMBL" id="DS113437">
    <property type="protein sequence ID" value="EAY05908.1"/>
    <property type="molecule type" value="Genomic_DNA"/>
</dbReference>
<proteinExistence type="predicted"/>
<dbReference type="Proteomes" id="UP000001542">
    <property type="component" value="Unassembled WGS sequence"/>
</dbReference>
<evidence type="ECO:0000313" key="3">
    <source>
        <dbReference type="Proteomes" id="UP000001542"/>
    </source>
</evidence>
<sequence>MFFLIYFGLCNDGISIHVTGVSQFVISPHKEHIIEFSYTPENAQSVSIYCDGILIDCGPLAGGQVNCSVPKMSVGLHFCQSKIDIVGSYILVLNYPLRIIIIAMIFAILVLISKGVLFIIINYTNETKNGYEKISPSYKQEKDFTDDLFDPMQEKKAHKRSNFENY</sequence>
<accession>A2EN71</accession>
<organism evidence="2 3">
    <name type="scientific">Trichomonas vaginalis (strain ATCC PRA-98 / G3)</name>
    <dbReference type="NCBI Taxonomy" id="412133"/>
    <lineage>
        <taxon>Eukaryota</taxon>
        <taxon>Metamonada</taxon>
        <taxon>Parabasalia</taxon>
        <taxon>Trichomonadida</taxon>
        <taxon>Trichomonadidae</taxon>
        <taxon>Trichomonas</taxon>
    </lineage>
</organism>
<dbReference type="InParanoid" id="A2EN71"/>
<name>A2EN71_TRIV3</name>
<reference evidence="2" key="1">
    <citation type="submission" date="2006-10" db="EMBL/GenBank/DDBJ databases">
        <authorList>
            <person name="Amadeo P."/>
            <person name="Zhao Q."/>
            <person name="Wortman J."/>
            <person name="Fraser-Liggett C."/>
            <person name="Carlton J."/>
        </authorList>
    </citation>
    <scope>NUCLEOTIDE SEQUENCE</scope>
    <source>
        <strain evidence="2">G3</strain>
    </source>
</reference>
<evidence type="ECO:0000256" key="1">
    <source>
        <dbReference type="SAM" id="Phobius"/>
    </source>
</evidence>
<evidence type="ECO:0000313" key="2">
    <source>
        <dbReference type="EMBL" id="EAY05908.1"/>
    </source>
</evidence>
<protein>
    <submittedName>
        <fullName evidence="2">Uncharacterized protein</fullName>
    </submittedName>
</protein>
<dbReference type="AlphaFoldDB" id="A2EN71"/>
<keyword evidence="1" id="KW-0472">Membrane</keyword>
<dbReference type="VEuPathDB" id="TrichDB:TVAGG3_0546330"/>
<dbReference type="KEGG" id="tva:4763779"/>
<dbReference type="RefSeq" id="XP_001318131.1">
    <property type="nucleotide sequence ID" value="XM_001318096.1"/>
</dbReference>
<keyword evidence="1" id="KW-1133">Transmembrane helix</keyword>
<keyword evidence="1" id="KW-0812">Transmembrane</keyword>
<keyword evidence="3" id="KW-1185">Reference proteome</keyword>
<gene>
    <name evidence="2" type="ORF">TVAG_353490</name>
</gene>
<reference evidence="2" key="2">
    <citation type="journal article" date="2007" name="Science">
        <title>Draft genome sequence of the sexually transmitted pathogen Trichomonas vaginalis.</title>
        <authorList>
            <person name="Carlton J.M."/>
            <person name="Hirt R.P."/>
            <person name="Silva J.C."/>
            <person name="Delcher A.L."/>
            <person name="Schatz M."/>
            <person name="Zhao Q."/>
            <person name="Wortman J.R."/>
            <person name="Bidwell S.L."/>
            <person name="Alsmark U.C.M."/>
            <person name="Besteiro S."/>
            <person name="Sicheritz-Ponten T."/>
            <person name="Noel C.J."/>
            <person name="Dacks J.B."/>
            <person name="Foster P.G."/>
            <person name="Simillion C."/>
            <person name="Van de Peer Y."/>
            <person name="Miranda-Saavedra D."/>
            <person name="Barton G.J."/>
            <person name="Westrop G.D."/>
            <person name="Mueller S."/>
            <person name="Dessi D."/>
            <person name="Fiori P.L."/>
            <person name="Ren Q."/>
            <person name="Paulsen I."/>
            <person name="Zhang H."/>
            <person name="Bastida-Corcuera F.D."/>
            <person name="Simoes-Barbosa A."/>
            <person name="Brown M.T."/>
            <person name="Hayes R.D."/>
            <person name="Mukherjee M."/>
            <person name="Okumura C.Y."/>
            <person name="Schneider R."/>
            <person name="Smith A.J."/>
            <person name="Vanacova S."/>
            <person name="Villalvazo M."/>
            <person name="Haas B.J."/>
            <person name="Pertea M."/>
            <person name="Feldblyum T.V."/>
            <person name="Utterback T.R."/>
            <person name="Shu C.L."/>
            <person name="Osoegawa K."/>
            <person name="de Jong P.J."/>
            <person name="Hrdy I."/>
            <person name="Horvathova L."/>
            <person name="Zubacova Z."/>
            <person name="Dolezal P."/>
            <person name="Malik S.B."/>
            <person name="Logsdon J.M. Jr."/>
            <person name="Henze K."/>
            <person name="Gupta A."/>
            <person name="Wang C.C."/>
            <person name="Dunne R.L."/>
            <person name="Upcroft J.A."/>
            <person name="Upcroft P."/>
            <person name="White O."/>
            <person name="Salzberg S.L."/>
            <person name="Tang P."/>
            <person name="Chiu C.-H."/>
            <person name="Lee Y.-S."/>
            <person name="Embley T.M."/>
            <person name="Coombs G.H."/>
            <person name="Mottram J.C."/>
            <person name="Tachezy J."/>
            <person name="Fraser-Liggett C.M."/>
            <person name="Johnson P.J."/>
        </authorList>
    </citation>
    <scope>NUCLEOTIDE SEQUENCE [LARGE SCALE GENOMIC DNA]</scope>
    <source>
        <strain evidence="2">G3</strain>
    </source>
</reference>
<feature type="transmembrane region" description="Helical" evidence="1">
    <location>
        <begin position="99"/>
        <end position="123"/>
    </location>
</feature>